<gene>
    <name evidence="3" type="ORF">MENT_LOCUS37197</name>
</gene>
<comment type="caution">
    <text evidence="3">The sequence shown here is derived from an EMBL/GenBank/DDBJ whole genome shotgun (WGS) entry which is preliminary data.</text>
</comment>
<accession>A0A6V7WCW0</accession>
<reference evidence="3 4" key="1">
    <citation type="submission" date="2020-08" db="EMBL/GenBank/DDBJ databases">
        <authorList>
            <person name="Koutsovoulos G."/>
            <person name="Danchin GJ E."/>
        </authorList>
    </citation>
    <scope>NUCLEOTIDE SEQUENCE [LARGE SCALE GENOMIC DNA]</scope>
</reference>
<evidence type="ECO:0000313" key="3">
    <source>
        <dbReference type="EMBL" id="CAD2184819.1"/>
    </source>
</evidence>
<keyword evidence="1" id="KW-0812">Transmembrane</keyword>
<proteinExistence type="predicted"/>
<feature type="transmembrane region" description="Helical" evidence="1">
    <location>
        <begin position="38"/>
        <end position="63"/>
    </location>
</feature>
<sequence length="408" mass="47917">MEYKDDIKLITEKYNPKEDLRFCEHCWRKRDGHCFCDFPISCISVFLIFCPMIIFTFLIYYGISSANGIDINPNEKSDITYYNASKAQLIVDKLCDSWNQGIYAGDFCEILCAKNWTLVDYFEGGNKKVFKIHMNGADIILKMQHPFMDQYDLQLDFNSASDEQFMDMVLDIVNDHLRLDWPRRYKKHLIRKLWPTYKDGKELKESEKRSIWTLIQQNEYINQAVLQMSRVTPKILGVCGHSYQSEQLIPFRMKPYYLNLKAKILVHLMGTLKLFYEFLNEPLQWCDVKFENLGLSASYPKRFVMMDNDMLYTETKLTEILTSQSCLNDSDCGLFDCESRCNIESGFCSSRTNDNVDVFCKKLVNQQLFGTFWSKSNKYLAACHQDPVNASQRLNELRLVWSWTLSDV</sequence>
<evidence type="ECO:0000313" key="4">
    <source>
        <dbReference type="Proteomes" id="UP000580250"/>
    </source>
</evidence>
<keyword evidence="1" id="KW-1133">Transmembrane helix</keyword>
<dbReference type="PANTHER" id="PTHR21093:SF2">
    <property type="entry name" value="DIVERGENT PROTEIN KINASE DOMAIN 1C"/>
    <property type="match status" value="1"/>
</dbReference>
<name>A0A6V7WCW0_MELEN</name>
<dbReference type="AlphaFoldDB" id="A0A6V7WCW0"/>
<evidence type="ECO:0000259" key="2">
    <source>
        <dbReference type="Pfam" id="PF12260"/>
    </source>
</evidence>
<dbReference type="EMBL" id="CAJEWN010000518">
    <property type="protein sequence ID" value="CAD2184819.1"/>
    <property type="molecule type" value="Genomic_DNA"/>
</dbReference>
<feature type="domain" description="FAM69 protein-kinase" evidence="2">
    <location>
        <begin position="211"/>
        <end position="371"/>
    </location>
</feature>
<protein>
    <recommendedName>
        <fullName evidence="2">FAM69 protein-kinase domain-containing protein</fullName>
    </recommendedName>
</protein>
<dbReference type="Proteomes" id="UP000580250">
    <property type="component" value="Unassembled WGS sequence"/>
</dbReference>
<dbReference type="OrthoDB" id="8543887at2759"/>
<evidence type="ECO:0000256" key="1">
    <source>
        <dbReference type="SAM" id="Phobius"/>
    </source>
</evidence>
<dbReference type="PANTHER" id="PTHR21093">
    <property type="entry name" value="DIVERGENT PROTEIN KINASE DOMAIN 1C-RELATED"/>
    <property type="match status" value="1"/>
</dbReference>
<dbReference type="Pfam" id="PF12260">
    <property type="entry name" value="PIP49_C"/>
    <property type="match status" value="1"/>
</dbReference>
<organism evidence="3 4">
    <name type="scientific">Meloidogyne enterolobii</name>
    <name type="common">Root-knot nematode worm</name>
    <name type="synonym">Meloidogyne mayaguensis</name>
    <dbReference type="NCBI Taxonomy" id="390850"/>
    <lineage>
        <taxon>Eukaryota</taxon>
        <taxon>Metazoa</taxon>
        <taxon>Ecdysozoa</taxon>
        <taxon>Nematoda</taxon>
        <taxon>Chromadorea</taxon>
        <taxon>Rhabditida</taxon>
        <taxon>Tylenchina</taxon>
        <taxon>Tylenchomorpha</taxon>
        <taxon>Tylenchoidea</taxon>
        <taxon>Meloidogynidae</taxon>
        <taxon>Meloidogyninae</taxon>
        <taxon>Meloidogyne</taxon>
    </lineage>
</organism>
<keyword evidence="1" id="KW-0472">Membrane</keyword>
<dbReference type="InterPro" id="IPR022049">
    <property type="entry name" value="FAM69_kinase_dom"/>
</dbReference>